<dbReference type="EMBL" id="BMIQ01000006">
    <property type="protein sequence ID" value="GGE15504.1"/>
    <property type="molecule type" value="Genomic_DNA"/>
</dbReference>
<keyword evidence="2" id="KW-1185">Reference proteome</keyword>
<reference evidence="1" key="1">
    <citation type="journal article" date="2014" name="Int. J. Syst. Evol. Microbiol.">
        <title>Complete genome sequence of Corynebacterium casei LMG S-19264T (=DSM 44701T), isolated from a smear-ripened cheese.</title>
        <authorList>
            <consortium name="US DOE Joint Genome Institute (JGI-PGF)"/>
            <person name="Walter F."/>
            <person name="Albersmeier A."/>
            <person name="Kalinowski J."/>
            <person name="Ruckert C."/>
        </authorList>
    </citation>
    <scope>NUCLEOTIDE SEQUENCE</scope>
    <source>
        <strain evidence="1">CGMCC 1.15367</strain>
    </source>
</reference>
<protein>
    <submittedName>
        <fullName evidence="1">Uncharacterized protein</fullName>
    </submittedName>
</protein>
<sequence length="71" mass="7416">MAEAGATAAKPTRTANAALAKLMRVMDVSGRDWPQPGKKDAPVLRLSAGTLPEGLVHLGFTELVAARTETT</sequence>
<evidence type="ECO:0000313" key="1">
    <source>
        <dbReference type="EMBL" id="GGE15504.1"/>
    </source>
</evidence>
<name>A0A917E957_9HYPH</name>
<accession>A0A917E957</accession>
<dbReference type="Proteomes" id="UP000644699">
    <property type="component" value="Unassembled WGS sequence"/>
</dbReference>
<gene>
    <name evidence="1" type="ORF">GCM10011390_38280</name>
</gene>
<proteinExistence type="predicted"/>
<dbReference type="AlphaFoldDB" id="A0A917E957"/>
<reference evidence="1" key="2">
    <citation type="submission" date="2020-09" db="EMBL/GenBank/DDBJ databases">
        <authorList>
            <person name="Sun Q."/>
            <person name="Zhou Y."/>
        </authorList>
    </citation>
    <scope>NUCLEOTIDE SEQUENCE</scope>
    <source>
        <strain evidence="1">CGMCC 1.15367</strain>
    </source>
</reference>
<organism evidence="1 2">
    <name type="scientific">Aureimonas endophytica</name>
    <dbReference type="NCBI Taxonomy" id="2027858"/>
    <lineage>
        <taxon>Bacteria</taxon>
        <taxon>Pseudomonadati</taxon>
        <taxon>Pseudomonadota</taxon>
        <taxon>Alphaproteobacteria</taxon>
        <taxon>Hyphomicrobiales</taxon>
        <taxon>Aurantimonadaceae</taxon>
        <taxon>Aureimonas</taxon>
    </lineage>
</organism>
<comment type="caution">
    <text evidence="1">The sequence shown here is derived from an EMBL/GenBank/DDBJ whole genome shotgun (WGS) entry which is preliminary data.</text>
</comment>
<evidence type="ECO:0000313" key="2">
    <source>
        <dbReference type="Proteomes" id="UP000644699"/>
    </source>
</evidence>